<organism evidence="2 3">
    <name type="scientific">Microthlaspi erraticum</name>
    <dbReference type="NCBI Taxonomy" id="1685480"/>
    <lineage>
        <taxon>Eukaryota</taxon>
        <taxon>Viridiplantae</taxon>
        <taxon>Streptophyta</taxon>
        <taxon>Embryophyta</taxon>
        <taxon>Tracheophyta</taxon>
        <taxon>Spermatophyta</taxon>
        <taxon>Magnoliopsida</taxon>
        <taxon>eudicotyledons</taxon>
        <taxon>Gunneridae</taxon>
        <taxon>Pentapetalae</taxon>
        <taxon>rosids</taxon>
        <taxon>malvids</taxon>
        <taxon>Brassicales</taxon>
        <taxon>Brassicaceae</taxon>
        <taxon>Coluteocarpeae</taxon>
        <taxon>Microthlaspi</taxon>
    </lineage>
</organism>
<name>A0A6D2JVS8_9BRAS</name>
<sequence length="309" mass="35286">MDSFYEALKRFKEYTRSCPNHGFFEGNLWKIFYNGIDHKYKLSLDTASNGNFMTKSVQEAKLLIENLAVSDANACPDYNRSVKTTSPLSESAQISELKNIVSQLLKGRQGVHAIEDALATNEDPLMEFIGDATEENQEEPKKKVYPTGIYQVKQPFTFPQGATSAQQEEKVDVALKKYMEEQRLITKNLYEKLDHMFGDLSSKFGSLLTHVQKLEVQIAQTAEAAKKQHEGNPQKFCSVVLSKVNQIVPTLSQGKAEEYEYKERQKPGRYTWESRRAYKRRLEGKPLPKLEYPGKFVITSCINGYQLND</sequence>
<gene>
    <name evidence="1" type="ORF">MERR_LOCUS27268</name>
    <name evidence="2" type="ORF">MERR_LOCUS32311</name>
</gene>
<evidence type="ECO:0000313" key="3">
    <source>
        <dbReference type="Proteomes" id="UP000467841"/>
    </source>
</evidence>
<evidence type="ECO:0000313" key="2">
    <source>
        <dbReference type="EMBL" id="CAA7045076.1"/>
    </source>
</evidence>
<dbReference type="OrthoDB" id="1305902at2759"/>
<evidence type="ECO:0000313" key="1">
    <source>
        <dbReference type="EMBL" id="CAA7040033.1"/>
    </source>
</evidence>
<protein>
    <recommendedName>
        <fullName evidence="4">Retrotransposon gag domain-containing protein</fullName>
    </recommendedName>
</protein>
<dbReference type="AlphaFoldDB" id="A0A6D2JVS8"/>
<keyword evidence="3" id="KW-1185">Reference proteome</keyword>
<accession>A0A6D2JVS8</accession>
<dbReference type="Proteomes" id="UP000467841">
    <property type="component" value="Unassembled WGS sequence"/>
</dbReference>
<reference evidence="2 3" key="1">
    <citation type="submission" date="2020-01" db="EMBL/GenBank/DDBJ databases">
        <authorList>
            <person name="Mishra B."/>
        </authorList>
    </citation>
    <scope>NUCLEOTIDE SEQUENCE [LARGE SCALE GENOMIC DNA]</scope>
</reference>
<dbReference type="EMBL" id="CACVBM020001314">
    <property type="protein sequence ID" value="CAA7045076.1"/>
    <property type="molecule type" value="Genomic_DNA"/>
</dbReference>
<proteinExistence type="predicted"/>
<dbReference type="EMBL" id="CACVBM020001220">
    <property type="protein sequence ID" value="CAA7040033.1"/>
    <property type="molecule type" value="Genomic_DNA"/>
</dbReference>
<evidence type="ECO:0008006" key="4">
    <source>
        <dbReference type="Google" id="ProtNLM"/>
    </source>
</evidence>